<accession>A0A9X4QQ27</accession>
<comment type="caution">
    <text evidence="2">The sequence shown here is derived from an EMBL/GenBank/DDBJ whole genome shotgun (WGS) entry which is preliminary data.</text>
</comment>
<dbReference type="Gene3D" id="3.30.70.1430">
    <property type="entry name" value="Multidrug efflux transporter AcrB pore domain"/>
    <property type="match status" value="2"/>
</dbReference>
<dbReference type="InterPro" id="IPR001036">
    <property type="entry name" value="Acrflvin-R"/>
</dbReference>
<feature type="transmembrane region" description="Helical" evidence="1">
    <location>
        <begin position="887"/>
        <end position="908"/>
    </location>
</feature>
<dbReference type="AlphaFoldDB" id="A0A9X4QQ27"/>
<feature type="transmembrane region" description="Helical" evidence="1">
    <location>
        <begin position="505"/>
        <end position="532"/>
    </location>
</feature>
<proteinExistence type="predicted"/>
<feature type="transmembrane region" description="Helical" evidence="1">
    <location>
        <begin position="354"/>
        <end position="375"/>
    </location>
</feature>
<keyword evidence="3" id="KW-1185">Reference proteome</keyword>
<dbReference type="PANTHER" id="PTHR32063">
    <property type="match status" value="1"/>
</dbReference>
<dbReference type="RefSeq" id="WP_277568695.1">
    <property type="nucleotide sequence ID" value="NZ_JAPDHZ010000008.1"/>
</dbReference>
<feature type="transmembrane region" description="Helical" evidence="1">
    <location>
        <begin position="861"/>
        <end position="881"/>
    </location>
</feature>
<feature type="transmembrane region" description="Helical" evidence="1">
    <location>
        <begin position="835"/>
        <end position="854"/>
    </location>
</feature>
<dbReference type="Gene3D" id="3.30.70.1440">
    <property type="entry name" value="Multidrug efflux transporter AcrB pore domain"/>
    <property type="match status" value="1"/>
</dbReference>
<feature type="transmembrane region" description="Helical" evidence="1">
    <location>
        <begin position="458"/>
        <end position="484"/>
    </location>
</feature>
<dbReference type="SUPFAM" id="SSF82693">
    <property type="entry name" value="Multidrug efflux transporter AcrB pore domain, PN1, PN2, PC1 and PC2 subdomains"/>
    <property type="match status" value="3"/>
</dbReference>
<dbReference type="SUPFAM" id="SSF82714">
    <property type="entry name" value="Multidrug efflux transporter AcrB TolC docking domain, DN and DC subdomains"/>
    <property type="match status" value="2"/>
</dbReference>
<dbReference type="Gene3D" id="1.20.1640.10">
    <property type="entry name" value="Multidrug efflux transporter AcrB transmembrane domain"/>
    <property type="match status" value="2"/>
</dbReference>
<keyword evidence="1" id="KW-0472">Membrane</keyword>
<dbReference type="EMBL" id="JAPDHZ010000008">
    <property type="protein sequence ID" value="MDG0794989.1"/>
    <property type="molecule type" value="Genomic_DNA"/>
</dbReference>
<dbReference type="Gene3D" id="3.30.70.1320">
    <property type="entry name" value="Multidrug efflux transporter AcrB pore domain like"/>
    <property type="match status" value="1"/>
</dbReference>
<dbReference type="GO" id="GO:0005886">
    <property type="term" value="C:plasma membrane"/>
    <property type="evidence" value="ECO:0007669"/>
    <property type="project" value="TreeGrafter"/>
</dbReference>
<dbReference type="Proteomes" id="UP001153387">
    <property type="component" value="Unassembled WGS sequence"/>
</dbReference>
<dbReference type="GO" id="GO:0042910">
    <property type="term" value="F:xenobiotic transmembrane transporter activity"/>
    <property type="evidence" value="ECO:0007669"/>
    <property type="project" value="TreeGrafter"/>
</dbReference>
<dbReference type="Pfam" id="PF00873">
    <property type="entry name" value="ACR_tran"/>
    <property type="match status" value="1"/>
</dbReference>
<feature type="transmembrane region" description="Helical" evidence="1">
    <location>
        <begin position="966"/>
        <end position="990"/>
    </location>
</feature>
<reference evidence="2 3" key="1">
    <citation type="submission" date="2022-10" db="EMBL/GenBank/DDBJ databases">
        <title>Comparative genomic analysis of Cohnella hashimotonis sp. nov., isolated from the International Space Station.</title>
        <authorList>
            <person name="Simpson A."/>
            <person name="Venkateswaran K."/>
        </authorList>
    </citation>
    <scope>NUCLEOTIDE SEQUENCE [LARGE SCALE GENOMIC DNA]</scope>
    <source>
        <strain evidence="2 3">DSM 18997</strain>
    </source>
</reference>
<evidence type="ECO:0000313" key="2">
    <source>
        <dbReference type="EMBL" id="MDG0794989.1"/>
    </source>
</evidence>
<dbReference type="SUPFAM" id="SSF82866">
    <property type="entry name" value="Multidrug efflux transporter AcrB transmembrane domain"/>
    <property type="match status" value="2"/>
</dbReference>
<dbReference type="Gene3D" id="3.30.2090.10">
    <property type="entry name" value="Multidrug efflux transporter AcrB TolC docking domain, DN and DC subdomains"/>
    <property type="match status" value="2"/>
</dbReference>
<organism evidence="2 3">
    <name type="scientific">Cohnella ginsengisoli</name>
    <dbReference type="NCBI Taxonomy" id="425004"/>
    <lineage>
        <taxon>Bacteria</taxon>
        <taxon>Bacillati</taxon>
        <taxon>Bacillota</taxon>
        <taxon>Bacilli</taxon>
        <taxon>Bacillales</taxon>
        <taxon>Paenibacillaceae</taxon>
        <taxon>Cohnella</taxon>
    </lineage>
</organism>
<name>A0A9X4QQ27_9BACL</name>
<sequence length="1011" mass="107188">MKFFTNFSLRNPVAIVLLVLLVAVGGVYASTKFQQEQQPEIQFPGIMVQAVYPGAAPGEVLNQVTLPLEKALKNVEGVKNVTSQSANSVSGLQLEFSYNDDMKKKQELVKQAVDEVRLPEGVDKPQVLYYSTTNQPIMYSTVIAKDGMTEAQLSDYVKNTLRPKLEAIEGVSEVKTVGLKDDGVYIRLDAAKMNERGIAFDQITSALQANNLSVPLGEATMGQSTLPVFVQGDLRSIEQLKAWPLTADGTVKLTDVAAIEQGRDQAVINQTNGKPSVTLNIVKTGSANTVDVSKQVLEAYDEAEKGGQVDTLIMYDRAVDIKESVGTLAREGGLGALFASILILFFLRNFRATLIAIVSIPLSMLIAMICLKTFTDVTLNIMTLGGLAVATGRVVDDSIVVIENIIRRIRGEKADRELIAAATAEVGRAITSSTITTVAVFAPLGLLQGMIGGYFRPFALTVGFALLSSLLVALTVVPLMAWGLMKNKVPKETGESAMSRGYKRVLGWSLAHKGTVLVLATLIFLGSLAPIFAGKIGVTLLPESDYKYIFADLKMPKGATASAVRTEAAKLDKLIAEHPAVKNSSVTMGGTFFGDESANAAGWFIGLENGTDLDKFSEEIAAKVKVPEGAEFSLTQDDMAGGGAIDVTVTGPSTGDIRTGTEMITDAIGKIAGTENVANNLQDGTKGIAIEVRQADAQKYGLSAAQASMQLRPFLSESDAGKIGDGSGASDLHVTLSGVSLASRDDIASLKLQTPNGAAIQVKDIADVKEVQLPSTLLYKNGAEFATVSGKIADKNAGKVNTEIENALKNLKLPAGVEYDFGGSNADIQQMMSDMMMAMLVAVGMVYIVMVIAFREGRAPLAVLFSLPFALIGGLVGTLIGGEPMSVSSMIGFLMLIGIVVTNAIVLLERVHQQIERGLTIRDALIEAGGTRLRPILMTAIATICALIPLAIGMGGGSIISSGLAVVVIGGLASSTLLTLVVVPVMYELLYFRRSRRERMSTGAERAEAAA</sequence>
<dbReference type="PANTHER" id="PTHR32063:SF0">
    <property type="entry name" value="SWARMING MOTILITY PROTEIN SWRC"/>
    <property type="match status" value="1"/>
</dbReference>
<evidence type="ECO:0000256" key="1">
    <source>
        <dbReference type="SAM" id="Phobius"/>
    </source>
</evidence>
<feature type="transmembrane region" description="Helical" evidence="1">
    <location>
        <begin position="936"/>
        <end position="960"/>
    </location>
</feature>
<dbReference type="PRINTS" id="PR00702">
    <property type="entry name" value="ACRIFLAVINRP"/>
</dbReference>
<keyword evidence="1" id="KW-1133">Transmembrane helix</keyword>
<gene>
    <name evidence="2" type="ORF">OMP38_32295</name>
</gene>
<protein>
    <submittedName>
        <fullName evidence="2">Efflux RND transporter permease subunit</fullName>
    </submittedName>
</protein>
<keyword evidence="1" id="KW-0812">Transmembrane</keyword>
<feature type="transmembrane region" description="Helical" evidence="1">
    <location>
        <begin position="426"/>
        <end position="446"/>
    </location>
</feature>
<evidence type="ECO:0000313" key="3">
    <source>
        <dbReference type="Proteomes" id="UP001153387"/>
    </source>
</evidence>
<dbReference type="InterPro" id="IPR027463">
    <property type="entry name" value="AcrB_DN_DC_subdom"/>
</dbReference>